<evidence type="ECO:0000313" key="2">
    <source>
        <dbReference type="Proteomes" id="UP001175226"/>
    </source>
</evidence>
<sequence>MPKQIGKIGTDILDNKCSWCVNTALSEGLIKRSVTCSCIAEQIHDVCKT</sequence>
<keyword evidence="2" id="KW-1185">Reference proteome</keyword>
<proteinExistence type="predicted"/>
<dbReference type="Gene3D" id="1.10.600.10">
    <property type="entry name" value="Farnesyl Diphosphate Synthase"/>
    <property type="match status" value="1"/>
</dbReference>
<comment type="caution">
    <text evidence="1">The sequence shown here is derived from an EMBL/GenBank/DDBJ whole genome shotgun (WGS) entry which is preliminary data.</text>
</comment>
<reference evidence="1" key="1">
    <citation type="submission" date="2023-06" db="EMBL/GenBank/DDBJ databases">
        <authorList>
            <consortium name="Lawrence Berkeley National Laboratory"/>
            <person name="Ahrendt S."/>
            <person name="Sahu N."/>
            <person name="Indic B."/>
            <person name="Wong-Bajracharya J."/>
            <person name="Merenyi Z."/>
            <person name="Ke H.-M."/>
            <person name="Monk M."/>
            <person name="Kocsube S."/>
            <person name="Drula E."/>
            <person name="Lipzen A."/>
            <person name="Balint B."/>
            <person name="Henrissat B."/>
            <person name="Andreopoulos B."/>
            <person name="Martin F.M."/>
            <person name="Harder C.B."/>
            <person name="Rigling D."/>
            <person name="Ford K.L."/>
            <person name="Foster G.D."/>
            <person name="Pangilinan J."/>
            <person name="Papanicolaou A."/>
            <person name="Barry K."/>
            <person name="LaButti K."/>
            <person name="Viragh M."/>
            <person name="Koriabine M."/>
            <person name="Yan M."/>
            <person name="Riley R."/>
            <person name="Champramary S."/>
            <person name="Plett K.L."/>
            <person name="Tsai I.J."/>
            <person name="Slot J."/>
            <person name="Sipos G."/>
            <person name="Plett J."/>
            <person name="Nagy L.G."/>
            <person name="Grigoriev I.V."/>
        </authorList>
    </citation>
    <scope>NUCLEOTIDE SEQUENCE</scope>
    <source>
        <strain evidence="1">FPL87.14</strain>
    </source>
</reference>
<protein>
    <submittedName>
        <fullName evidence="1">Uncharacterized protein</fullName>
    </submittedName>
</protein>
<dbReference type="InterPro" id="IPR008949">
    <property type="entry name" value="Isoprenoid_synthase_dom_sf"/>
</dbReference>
<accession>A0AA39IVZ3</accession>
<dbReference type="AlphaFoldDB" id="A0AA39IVZ3"/>
<dbReference type="EMBL" id="JAUEPT010000164">
    <property type="protein sequence ID" value="KAK0430194.1"/>
    <property type="molecule type" value="Genomic_DNA"/>
</dbReference>
<name>A0AA39IVZ3_9AGAR</name>
<gene>
    <name evidence="1" type="ORF">EV421DRAFT_1860007</name>
</gene>
<organism evidence="1 2">
    <name type="scientific">Armillaria borealis</name>
    <dbReference type="NCBI Taxonomy" id="47425"/>
    <lineage>
        <taxon>Eukaryota</taxon>
        <taxon>Fungi</taxon>
        <taxon>Dikarya</taxon>
        <taxon>Basidiomycota</taxon>
        <taxon>Agaricomycotina</taxon>
        <taxon>Agaricomycetes</taxon>
        <taxon>Agaricomycetidae</taxon>
        <taxon>Agaricales</taxon>
        <taxon>Marasmiineae</taxon>
        <taxon>Physalacriaceae</taxon>
        <taxon>Armillaria</taxon>
    </lineage>
</organism>
<evidence type="ECO:0000313" key="1">
    <source>
        <dbReference type="EMBL" id="KAK0430194.1"/>
    </source>
</evidence>
<dbReference type="Proteomes" id="UP001175226">
    <property type="component" value="Unassembled WGS sequence"/>
</dbReference>